<proteinExistence type="predicted"/>
<comment type="caution">
    <text evidence="1">The sequence shown here is derived from an EMBL/GenBank/DDBJ whole genome shotgun (WGS) entry which is preliminary data.</text>
</comment>
<dbReference type="Proteomes" id="UP001054902">
    <property type="component" value="Unassembled WGS sequence"/>
</dbReference>
<sequence length="152" mass="17737">MFFIDLGSPIFSSIQESLSLAFNGYGLKRSFQKPKSNETNITLIETIFTKSPCPISVNYCQNKTRIILQSEQYQSHHFIKSSLSKCHPSPNCIIFEFSDHNFRYLKEEKKWGDSIVLLPIMHQFPSRLPKRDSMHNLKPLSQRMHDIVFLVQ</sequence>
<dbReference type="AlphaFoldDB" id="A0AAD3CUC4"/>
<keyword evidence="2" id="KW-1185">Reference proteome</keyword>
<evidence type="ECO:0000313" key="1">
    <source>
        <dbReference type="EMBL" id="GFH50759.1"/>
    </source>
</evidence>
<dbReference type="EMBL" id="BLLK01000040">
    <property type="protein sequence ID" value="GFH50759.1"/>
    <property type="molecule type" value="Genomic_DNA"/>
</dbReference>
<accession>A0AAD3CUC4</accession>
<evidence type="ECO:0000313" key="2">
    <source>
        <dbReference type="Proteomes" id="UP001054902"/>
    </source>
</evidence>
<reference evidence="1 2" key="1">
    <citation type="journal article" date="2021" name="Sci. Rep.">
        <title>The genome of the diatom Chaetoceros tenuissimus carries an ancient integrated fragment of an extant virus.</title>
        <authorList>
            <person name="Hongo Y."/>
            <person name="Kimura K."/>
            <person name="Takaki Y."/>
            <person name="Yoshida Y."/>
            <person name="Baba S."/>
            <person name="Kobayashi G."/>
            <person name="Nagasaki K."/>
            <person name="Hano T."/>
            <person name="Tomaru Y."/>
        </authorList>
    </citation>
    <scope>NUCLEOTIDE SEQUENCE [LARGE SCALE GENOMIC DNA]</scope>
    <source>
        <strain evidence="1 2">NIES-3715</strain>
    </source>
</reference>
<name>A0AAD3CUC4_9STRA</name>
<protein>
    <submittedName>
        <fullName evidence="1">Uncharacterized protein</fullName>
    </submittedName>
</protein>
<gene>
    <name evidence="1" type="ORF">CTEN210_07235</name>
</gene>
<organism evidence="1 2">
    <name type="scientific">Chaetoceros tenuissimus</name>
    <dbReference type="NCBI Taxonomy" id="426638"/>
    <lineage>
        <taxon>Eukaryota</taxon>
        <taxon>Sar</taxon>
        <taxon>Stramenopiles</taxon>
        <taxon>Ochrophyta</taxon>
        <taxon>Bacillariophyta</taxon>
        <taxon>Coscinodiscophyceae</taxon>
        <taxon>Chaetocerotophycidae</taxon>
        <taxon>Chaetocerotales</taxon>
        <taxon>Chaetocerotaceae</taxon>
        <taxon>Chaetoceros</taxon>
    </lineage>
</organism>